<proteinExistence type="predicted"/>
<reference evidence="2 3" key="1">
    <citation type="submission" date="2018-12" db="EMBL/GenBank/DDBJ databases">
        <authorList>
            <consortium name="Pathogen Informatics"/>
        </authorList>
    </citation>
    <scope>NUCLEOTIDE SEQUENCE [LARGE SCALE GENOMIC DNA]</scope>
    <source>
        <strain evidence="2 3">NCTC13652</strain>
    </source>
</reference>
<keyword evidence="3" id="KW-1185">Reference proteome</keyword>
<keyword evidence="1" id="KW-0472">Membrane</keyword>
<evidence type="ECO:0000313" key="3">
    <source>
        <dbReference type="Proteomes" id="UP000277858"/>
    </source>
</evidence>
<keyword evidence="1" id="KW-1133">Transmembrane helix</keyword>
<keyword evidence="1" id="KW-0812">Transmembrane</keyword>
<dbReference type="EMBL" id="LR134473">
    <property type="protein sequence ID" value="VEI04121.1"/>
    <property type="molecule type" value="Genomic_DNA"/>
</dbReference>
<dbReference type="Proteomes" id="UP000277858">
    <property type="component" value="Chromosome"/>
</dbReference>
<accession>A0A3S4UZB3</accession>
<dbReference type="RefSeq" id="WP_036981288.1">
    <property type="nucleotide sequence ID" value="NZ_LR134473.1"/>
</dbReference>
<name>A0A3S4UZB3_9ACTN</name>
<protein>
    <submittedName>
        <fullName evidence="2">Uncharacterized protein</fullName>
    </submittedName>
</protein>
<organism evidence="2 3">
    <name type="scientific">Acidipropionibacterium jensenii</name>
    <dbReference type="NCBI Taxonomy" id="1749"/>
    <lineage>
        <taxon>Bacteria</taxon>
        <taxon>Bacillati</taxon>
        <taxon>Actinomycetota</taxon>
        <taxon>Actinomycetes</taxon>
        <taxon>Propionibacteriales</taxon>
        <taxon>Propionibacteriaceae</taxon>
        <taxon>Acidipropionibacterium</taxon>
    </lineage>
</organism>
<gene>
    <name evidence="2" type="ORF">NCTC13652_02345</name>
</gene>
<feature type="transmembrane region" description="Helical" evidence="1">
    <location>
        <begin position="35"/>
        <end position="53"/>
    </location>
</feature>
<sequence length="59" mass="6596">MTTLEVFPVADDIDHTDGPDCICGPTITDATVLRWIPLAVSTAYLTWTLAAYIRTRRTR</sequence>
<evidence type="ECO:0000313" key="2">
    <source>
        <dbReference type="EMBL" id="VEI04121.1"/>
    </source>
</evidence>
<dbReference type="AlphaFoldDB" id="A0A3S4UZB3"/>
<dbReference type="STRING" id="1122997.GCA_000425285_01154"/>
<evidence type="ECO:0000256" key="1">
    <source>
        <dbReference type="SAM" id="Phobius"/>
    </source>
</evidence>